<evidence type="ECO:0000256" key="3">
    <source>
        <dbReference type="ARBA" id="ARBA00023237"/>
    </source>
</evidence>
<evidence type="ECO:0000259" key="6">
    <source>
        <dbReference type="PROSITE" id="PS51123"/>
    </source>
</evidence>
<feature type="chain" id="PRO_5004190780" evidence="5">
    <location>
        <begin position="22"/>
        <end position="407"/>
    </location>
</feature>
<dbReference type="OrthoDB" id="9782229at2"/>
<dbReference type="InterPro" id="IPR036737">
    <property type="entry name" value="OmpA-like_sf"/>
</dbReference>
<dbReference type="SUPFAM" id="SSF103088">
    <property type="entry name" value="OmpA-like"/>
    <property type="match status" value="1"/>
</dbReference>
<feature type="signal peptide" evidence="5">
    <location>
        <begin position="1"/>
        <end position="21"/>
    </location>
</feature>
<reference evidence="7 8" key="1">
    <citation type="journal article" date="2009" name="Appl. Environ. Microbiol.">
        <title>Three genomes from the phylum Acidobacteria provide insight into the lifestyles of these microorganisms in soils.</title>
        <authorList>
            <person name="Ward N.L."/>
            <person name="Challacombe J.F."/>
            <person name="Janssen P.H."/>
            <person name="Henrissat B."/>
            <person name="Coutinho P.M."/>
            <person name="Wu M."/>
            <person name="Xie G."/>
            <person name="Haft D.H."/>
            <person name="Sait M."/>
            <person name="Badger J."/>
            <person name="Barabote R.D."/>
            <person name="Bradley B."/>
            <person name="Brettin T.S."/>
            <person name="Brinkac L.M."/>
            <person name="Bruce D."/>
            <person name="Creasy T."/>
            <person name="Daugherty S.C."/>
            <person name="Davidsen T.M."/>
            <person name="DeBoy R.T."/>
            <person name="Detter J.C."/>
            <person name="Dodson R.J."/>
            <person name="Durkin A.S."/>
            <person name="Ganapathy A."/>
            <person name="Gwinn-Giglio M."/>
            <person name="Han C.S."/>
            <person name="Khouri H."/>
            <person name="Kiss H."/>
            <person name="Kothari S.P."/>
            <person name="Madupu R."/>
            <person name="Nelson K.E."/>
            <person name="Nelson W.C."/>
            <person name="Paulsen I."/>
            <person name="Penn K."/>
            <person name="Ren Q."/>
            <person name="Rosovitz M.J."/>
            <person name="Selengut J.D."/>
            <person name="Shrivastava S."/>
            <person name="Sullivan S.A."/>
            <person name="Tapia R."/>
            <person name="Thompson L.S."/>
            <person name="Watkins K.L."/>
            <person name="Yang Q."/>
            <person name="Yu C."/>
            <person name="Zafar N."/>
            <person name="Zhou L."/>
            <person name="Kuske C.R."/>
        </authorList>
    </citation>
    <scope>NUCLEOTIDE SEQUENCE [LARGE SCALE GENOMIC DNA]</scope>
    <source>
        <strain evidence="7 8">Ellin345</strain>
    </source>
</reference>
<dbReference type="InterPro" id="IPR006690">
    <property type="entry name" value="OMPA-like_CS"/>
</dbReference>
<evidence type="ECO:0000313" key="8">
    <source>
        <dbReference type="Proteomes" id="UP000002432"/>
    </source>
</evidence>
<gene>
    <name evidence="7" type="ordered locus">Acid345_3949</name>
</gene>
<dbReference type="AlphaFoldDB" id="Q1IJK1"/>
<dbReference type="Pfam" id="PF00691">
    <property type="entry name" value="OmpA"/>
    <property type="match status" value="1"/>
</dbReference>
<dbReference type="InterPro" id="IPR050330">
    <property type="entry name" value="Bact_OuterMem_StrucFunc"/>
</dbReference>
<keyword evidence="8" id="KW-1185">Reference proteome</keyword>
<evidence type="ECO:0000256" key="5">
    <source>
        <dbReference type="SAM" id="SignalP"/>
    </source>
</evidence>
<dbReference type="Proteomes" id="UP000002432">
    <property type="component" value="Chromosome"/>
</dbReference>
<keyword evidence="5" id="KW-0732">Signal</keyword>
<dbReference type="InterPro" id="IPR006664">
    <property type="entry name" value="OMP_bac"/>
</dbReference>
<dbReference type="Gene3D" id="3.30.1330.60">
    <property type="entry name" value="OmpA-like domain"/>
    <property type="match status" value="1"/>
</dbReference>
<dbReference type="InterPro" id="IPR006665">
    <property type="entry name" value="OmpA-like"/>
</dbReference>
<sequence length="407" mass="44730">MPSARIYLLLVAVVLAIPSVAQNSKPPAEVDFLSTWGKIQQRYPYENFGQSTFPHYGENQINRRGRHWDLWVPIPGSYKDRYETWAAVKPTVVKSGWTIISENPHGGLLIVLRYNQNGVDAWANASVDDGASPMRFTMDLIEVTPPPISMTLHEPAQTPEKMPTGGKGDFPYLTPMPGSVAHGGQEEDTPFRLTPKGASQDEIVANGSVLRNYSLNDGSQILFVAVYHDALLKAGWDIEQETPNAEVIVAHYGKHGRNLWAYLIDHGEEYSFRVGKEAAPDQMKSKLIADCHVAIYGVLFDFNKATLQPESDGPLGQVGALLTANSSLNVEVQGHTDNVGTDAYNQTLSEARAKSVMTWLTQHGVAPGRMTAKGYGKTMPVADNKTDDGRMKNRRVEIADPKCKAGK</sequence>
<dbReference type="EMBL" id="CP000360">
    <property type="protein sequence ID" value="ABF42949.1"/>
    <property type="molecule type" value="Genomic_DNA"/>
</dbReference>
<evidence type="ECO:0000313" key="7">
    <source>
        <dbReference type="EMBL" id="ABF42949.1"/>
    </source>
</evidence>
<dbReference type="EnsemblBacteria" id="ABF42949">
    <property type="protein sequence ID" value="ABF42949"/>
    <property type="gene ID" value="Acid345_3949"/>
</dbReference>
<name>Q1IJK1_KORVE</name>
<dbReference type="PROSITE" id="PS51123">
    <property type="entry name" value="OMPA_2"/>
    <property type="match status" value="1"/>
</dbReference>
<protein>
    <submittedName>
        <fullName evidence="7">Outer membrane protein, OmpA/MotB family</fullName>
    </submittedName>
</protein>
<dbReference type="RefSeq" id="WP_011524748.1">
    <property type="nucleotide sequence ID" value="NC_008009.1"/>
</dbReference>
<evidence type="ECO:0000256" key="2">
    <source>
        <dbReference type="ARBA" id="ARBA00023136"/>
    </source>
</evidence>
<dbReference type="PROSITE" id="PS01068">
    <property type="entry name" value="OMPA_1"/>
    <property type="match status" value="1"/>
</dbReference>
<dbReference type="CDD" id="cd07185">
    <property type="entry name" value="OmpA_C-like"/>
    <property type="match status" value="1"/>
</dbReference>
<dbReference type="STRING" id="204669.Acid345_3949"/>
<accession>Q1IJK1</accession>
<evidence type="ECO:0000256" key="1">
    <source>
        <dbReference type="ARBA" id="ARBA00004442"/>
    </source>
</evidence>
<organism evidence="7 8">
    <name type="scientific">Koribacter versatilis (strain Ellin345)</name>
    <dbReference type="NCBI Taxonomy" id="204669"/>
    <lineage>
        <taxon>Bacteria</taxon>
        <taxon>Pseudomonadati</taxon>
        <taxon>Acidobacteriota</taxon>
        <taxon>Terriglobia</taxon>
        <taxon>Terriglobales</taxon>
        <taxon>Candidatus Korobacteraceae</taxon>
        <taxon>Candidatus Korobacter</taxon>
    </lineage>
</organism>
<dbReference type="GO" id="GO:0009279">
    <property type="term" value="C:cell outer membrane"/>
    <property type="evidence" value="ECO:0007669"/>
    <property type="project" value="UniProtKB-SubCell"/>
</dbReference>
<feature type="domain" description="OmpA-like" evidence="6">
    <location>
        <begin position="287"/>
        <end position="404"/>
    </location>
</feature>
<dbReference type="PRINTS" id="PR01021">
    <property type="entry name" value="OMPADOMAIN"/>
</dbReference>
<proteinExistence type="predicted"/>
<dbReference type="KEGG" id="aba:Acid345_3949"/>
<dbReference type="PANTHER" id="PTHR30329">
    <property type="entry name" value="STATOR ELEMENT OF FLAGELLAR MOTOR COMPLEX"/>
    <property type="match status" value="1"/>
</dbReference>
<keyword evidence="2 4" id="KW-0472">Membrane</keyword>
<dbReference type="HOGENOM" id="CLU_675756_0_0_0"/>
<dbReference type="PANTHER" id="PTHR30329:SF21">
    <property type="entry name" value="LIPOPROTEIN YIAD-RELATED"/>
    <property type="match status" value="1"/>
</dbReference>
<comment type="subcellular location">
    <subcellularLocation>
        <location evidence="1">Cell outer membrane</location>
    </subcellularLocation>
</comment>
<evidence type="ECO:0000256" key="4">
    <source>
        <dbReference type="PROSITE-ProRule" id="PRU00473"/>
    </source>
</evidence>
<keyword evidence="3" id="KW-0998">Cell outer membrane</keyword>
<dbReference type="eggNOG" id="COG2885">
    <property type="taxonomic scope" value="Bacteria"/>
</dbReference>